<dbReference type="Pfam" id="PF01978">
    <property type="entry name" value="TrmB"/>
    <property type="match status" value="1"/>
</dbReference>
<dbReference type="InterPro" id="IPR011991">
    <property type="entry name" value="ArsR-like_HTH"/>
</dbReference>
<dbReference type="CDD" id="cd00090">
    <property type="entry name" value="HTH_ARSR"/>
    <property type="match status" value="1"/>
</dbReference>
<accession>A0A1F6P8V4</accession>
<evidence type="ECO:0000259" key="1">
    <source>
        <dbReference type="Pfam" id="PF01978"/>
    </source>
</evidence>
<comment type="caution">
    <text evidence="2">The sequence shown here is derived from an EMBL/GenBank/DDBJ whole genome shotgun (WGS) entry which is preliminary data.</text>
</comment>
<dbReference type="InterPro" id="IPR036390">
    <property type="entry name" value="WH_DNA-bd_sf"/>
</dbReference>
<gene>
    <name evidence="2" type="ORF">A2563_02810</name>
</gene>
<proteinExistence type="predicted"/>
<dbReference type="Proteomes" id="UP000176634">
    <property type="component" value="Unassembled WGS sequence"/>
</dbReference>
<dbReference type="AlphaFoldDB" id="A0A1F6P8V4"/>
<evidence type="ECO:0000313" key="3">
    <source>
        <dbReference type="Proteomes" id="UP000176634"/>
    </source>
</evidence>
<dbReference type="SUPFAM" id="SSF46785">
    <property type="entry name" value="Winged helix' DNA-binding domain"/>
    <property type="match status" value="1"/>
</dbReference>
<dbReference type="EMBL" id="MFRA01000005">
    <property type="protein sequence ID" value="OGH92582.1"/>
    <property type="molecule type" value="Genomic_DNA"/>
</dbReference>
<protein>
    <recommendedName>
        <fullName evidence="1">Transcription regulator TrmB N-terminal domain-containing protein</fullName>
    </recommendedName>
</protein>
<sequence length="240" mass="27841">MKELLIKLGLSTIESALYEALVTKGSLSVSALAEASGLYRPQVYKYLPGLIDKGLVTETRHGSRVVYMAESPRHLEKLIDNLKSEVCGQMPQLLKLYSNTESRPTVSYFEGEKGIRHIYKDLVATCKKGDIFYRYESPRNYHAVRKYLPQEYYDRFRDSAEVERLIITNEVTKQQKKERLGRIIKVVPPKYDLFDYDISQLIYGDKVAFIDFRSETASLIESPLFAQFQRKIFKLLFDKL</sequence>
<dbReference type="Gene3D" id="1.10.10.10">
    <property type="entry name" value="Winged helix-like DNA-binding domain superfamily/Winged helix DNA-binding domain"/>
    <property type="match status" value="1"/>
</dbReference>
<dbReference type="InterPro" id="IPR036388">
    <property type="entry name" value="WH-like_DNA-bd_sf"/>
</dbReference>
<reference evidence="2 3" key="1">
    <citation type="journal article" date="2016" name="Nat. Commun.">
        <title>Thousands of microbial genomes shed light on interconnected biogeochemical processes in an aquifer system.</title>
        <authorList>
            <person name="Anantharaman K."/>
            <person name="Brown C.T."/>
            <person name="Hug L.A."/>
            <person name="Sharon I."/>
            <person name="Castelle C.J."/>
            <person name="Probst A.J."/>
            <person name="Thomas B.C."/>
            <person name="Singh A."/>
            <person name="Wilkins M.J."/>
            <person name="Karaoz U."/>
            <person name="Brodie E.L."/>
            <person name="Williams K.H."/>
            <person name="Hubbard S.S."/>
            <person name="Banfield J.F."/>
        </authorList>
    </citation>
    <scope>NUCLEOTIDE SEQUENCE [LARGE SCALE GENOMIC DNA]</scope>
</reference>
<name>A0A1F6P8V4_9BACT</name>
<feature type="domain" description="Transcription regulator TrmB N-terminal" evidence="1">
    <location>
        <begin position="7"/>
        <end position="72"/>
    </location>
</feature>
<dbReference type="PANTHER" id="PTHR34293:SF1">
    <property type="entry name" value="HTH-TYPE TRANSCRIPTIONAL REGULATOR TRMBL2"/>
    <property type="match status" value="1"/>
</dbReference>
<dbReference type="InterPro" id="IPR051797">
    <property type="entry name" value="TrmB-like"/>
</dbReference>
<organism evidence="2 3">
    <name type="scientific">Candidatus Magasanikbacteria bacterium RIFOXYD1_FULL_40_23</name>
    <dbReference type="NCBI Taxonomy" id="1798705"/>
    <lineage>
        <taxon>Bacteria</taxon>
        <taxon>Candidatus Magasanikiibacteriota</taxon>
    </lineage>
</organism>
<evidence type="ECO:0000313" key="2">
    <source>
        <dbReference type="EMBL" id="OGH92582.1"/>
    </source>
</evidence>
<dbReference type="PANTHER" id="PTHR34293">
    <property type="entry name" value="HTH-TYPE TRANSCRIPTIONAL REGULATOR TRMBL2"/>
    <property type="match status" value="1"/>
</dbReference>
<dbReference type="STRING" id="1798705.A2563_02810"/>
<dbReference type="InterPro" id="IPR002831">
    <property type="entry name" value="Tscrpt_reg_TrmB_N"/>
</dbReference>